<dbReference type="Proteomes" id="UP000715441">
    <property type="component" value="Unassembled WGS sequence"/>
</dbReference>
<sequence length="272" mass="29241">MAQKEETADTPGFVALMRRYVVDYTNSHDTSVCAEIMEPGYTLHMGDDVLCGRDELYVPAAVRQFRQFPGLCLTVHEIVTNGDRLALRFSEHGASRTHAGAVASWAGIGVYRWNGERLVENYVEQDYLARRRQLKSGRPTVVEPPAIAPWDTRAVPSDADAEATAAKWLHACVSAGEVRENDGSAGPRLDGVTVTVDDIFSAGSAVAFRATLRGTYAGGLTELSDRHAGAAATLHATGIVHVAEGEVRSGHVVTDRLALVRAVTSATERPNG</sequence>
<dbReference type="SUPFAM" id="SSF54427">
    <property type="entry name" value="NTF2-like"/>
    <property type="match status" value="1"/>
</dbReference>
<reference evidence="1 2" key="1">
    <citation type="submission" date="2020-04" db="EMBL/GenBank/DDBJ databases">
        <title>Novel species.</title>
        <authorList>
            <person name="Teo W.F.A."/>
            <person name="Lipun K."/>
            <person name="Srisuk N."/>
            <person name="Duangmal K."/>
        </authorList>
    </citation>
    <scope>NUCLEOTIDE SEQUENCE [LARGE SCALE GENOMIC DNA]</scope>
    <source>
        <strain evidence="1 2">K13G38</strain>
    </source>
</reference>
<keyword evidence="2" id="KW-1185">Reference proteome</keyword>
<accession>A0ABX1JE25</accession>
<evidence type="ECO:0000313" key="2">
    <source>
        <dbReference type="Proteomes" id="UP000715441"/>
    </source>
</evidence>
<protein>
    <submittedName>
        <fullName evidence="1">Ester cyclase</fullName>
    </submittedName>
</protein>
<organism evidence="1 2">
    <name type="scientific">Amycolatopsis acididurans</name>
    <dbReference type="NCBI Taxonomy" id="2724524"/>
    <lineage>
        <taxon>Bacteria</taxon>
        <taxon>Bacillati</taxon>
        <taxon>Actinomycetota</taxon>
        <taxon>Actinomycetes</taxon>
        <taxon>Pseudonocardiales</taxon>
        <taxon>Pseudonocardiaceae</taxon>
        <taxon>Amycolatopsis</taxon>
    </lineage>
</organism>
<name>A0ABX1JE25_9PSEU</name>
<gene>
    <name evidence="1" type="ORF">HFP15_34775</name>
</gene>
<dbReference type="EMBL" id="JAAXLS010000047">
    <property type="protein sequence ID" value="NKQ58037.1"/>
    <property type="molecule type" value="Genomic_DNA"/>
</dbReference>
<evidence type="ECO:0000313" key="1">
    <source>
        <dbReference type="EMBL" id="NKQ58037.1"/>
    </source>
</evidence>
<dbReference type="Pfam" id="PF07366">
    <property type="entry name" value="SnoaL"/>
    <property type="match status" value="1"/>
</dbReference>
<proteinExistence type="predicted"/>
<dbReference type="RefSeq" id="WP_168521478.1">
    <property type="nucleotide sequence ID" value="NZ_JAAXLS010000047.1"/>
</dbReference>
<comment type="caution">
    <text evidence="1">The sequence shown here is derived from an EMBL/GenBank/DDBJ whole genome shotgun (WGS) entry which is preliminary data.</text>
</comment>
<dbReference type="InterPro" id="IPR032710">
    <property type="entry name" value="NTF2-like_dom_sf"/>
</dbReference>
<dbReference type="InterPro" id="IPR009959">
    <property type="entry name" value="Cyclase_SnoaL-like"/>
</dbReference>
<dbReference type="Gene3D" id="3.10.450.50">
    <property type="match status" value="2"/>
</dbReference>